<feature type="compositionally biased region" description="Polar residues" evidence="1">
    <location>
        <begin position="224"/>
        <end position="245"/>
    </location>
</feature>
<feature type="region of interest" description="Disordered" evidence="1">
    <location>
        <begin position="343"/>
        <end position="371"/>
    </location>
</feature>
<keyword evidence="4" id="KW-1185">Reference proteome</keyword>
<protein>
    <recommendedName>
        <fullName evidence="2">Lens epithelium-derived growth factor integrase-binding domain-containing protein</fullName>
    </recommendedName>
</protein>
<sequence length="380" mass="42653">MQMDKEIKKCIQKDHEATDVDKCIAIMEDLEALPVNQIMLKKNPDILKTIKMIKEKHKDVNLEKKERENKENEIQQTSENGPIEDVNVSLNLDSTMETNNKQDTVDSANIPNNKLPNRTAESHPDWPSLPSLQSDTQIPGLGETQIPGLGDLDQLELKKSENEQSDQDTKMEDKASEKEVKTGEKESEKPVKTGETDSEKQDTEDEDNEVDMTNEELEIIKNFHGNSKTDSNVKVTSNDTDYNPFSSGNNSQEEEGNNSKGGDGDHSKGGNKSQEEDMDVDNEAGDDLSKSLQQAAQEVAKYEAQPEFVDDVEDNEDQERIDLDARIKAIIESQDSFSAVAAYDPEQEVFDKDSSPIKPVKEEEEPKPVPAPYLPLYRLL</sequence>
<comment type="caution">
    <text evidence="3">The sequence shown here is derived from an EMBL/GenBank/DDBJ whole genome shotgun (WGS) entry which is preliminary data.</text>
</comment>
<dbReference type="InterPro" id="IPR035441">
    <property type="entry name" value="TFIIS/LEDGF_dom_sf"/>
</dbReference>
<dbReference type="AlphaFoldDB" id="A0A8S3UUF4"/>
<reference evidence="3" key="1">
    <citation type="submission" date="2021-03" db="EMBL/GenBank/DDBJ databases">
        <authorList>
            <person name="Bekaert M."/>
        </authorList>
    </citation>
    <scope>NUCLEOTIDE SEQUENCE</scope>
</reference>
<feature type="compositionally biased region" description="Polar residues" evidence="1">
    <location>
        <begin position="88"/>
        <end position="116"/>
    </location>
</feature>
<feature type="compositionally biased region" description="Acidic residues" evidence="1">
    <location>
        <begin position="202"/>
        <end position="217"/>
    </location>
</feature>
<evidence type="ECO:0000313" key="4">
    <source>
        <dbReference type="Proteomes" id="UP000683360"/>
    </source>
</evidence>
<feature type="region of interest" description="Disordered" evidence="1">
    <location>
        <begin position="59"/>
        <end position="317"/>
    </location>
</feature>
<evidence type="ECO:0000313" key="3">
    <source>
        <dbReference type="EMBL" id="CAG2247470.1"/>
    </source>
</evidence>
<dbReference type="EMBL" id="CAJPWZ010002903">
    <property type="protein sequence ID" value="CAG2247470.1"/>
    <property type="molecule type" value="Genomic_DNA"/>
</dbReference>
<gene>
    <name evidence="3" type="ORF">MEDL_59365</name>
</gene>
<feature type="domain" description="Lens epithelium-derived growth factor integrase-binding" evidence="2">
    <location>
        <begin position="2"/>
        <end position="71"/>
    </location>
</feature>
<feature type="compositionally biased region" description="Acidic residues" evidence="1">
    <location>
        <begin position="308"/>
        <end position="317"/>
    </location>
</feature>
<organism evidence="3 4">
    <name type="scientific">Mytilus edulis</name>
    <name type="common">Blue mussel</name>
    <dbReference type="NCBI Taxonomy" id="6550"/>
    <lineage>
        <taxon>Eukaryota</taxon>
        <taxon>Metazoa</taxon>
        <taxon>Spiralia</taxon>
        <taxon>Lophotrochozoa</taxon>
        <taxon>Mollusca</taxon>
        <taxon>Bivalvia</taxon>
        <taxon>Autobranchia</taxon>
        <taxon>Pteriomorphia</taxon>
        <taxon>Mytilida</taxon>
        <taxon>Mytiloidea</taxon>
        <taxon>Mytilidae</taxon>
        <taxon>Mytilinae</taxon>
        <taxon>Mytilus</taxon>
    </lineage>
</organism>
<dbReference type="OrthoDB" id="62853at2759"/>
<evidence type="ECO:0000256" key="1">
    <source>
        <dbReference type="SAM" id="MobiDB-lite"/>
    </source>
</evidence>
<feature type="compositionally biased region" description="Basic and acidic residues" evidence="1">
    <location>
        <begin position="155"/>
        <end position="201"/>
    </location>
</feature>
<feature type="compositionally biased region" description="Basic and acidic residues" evidence="1">
    <location>
        <begin position="349"/>
        <end position="367"/>
    </location>
</feature>
<evidence type="ECO:0000259" key="2">
    <source>
        <dbReference type="Pfam" id="PF11467"/>
    </source>
</evidence>
<dbReference type="SUPFAM" id="SSF140576">
    <property type="entry name" value="HIV integrase-binding domain"/>
    <property type="match status" value="1"/>
</dbReference>
<feature type="compositionally biased region" description="Basic and acidic residues" evidence="1">
    <location>
        <begin position="59"/>
        <end position="73"/>
    </location>
</feature>
<proteinExistence type="predicted"/>
<feature type="compositionally biased region" description="Acidic residues" evidence="1">
    <location>
        <begin position="276"/>
        <end position="286"/>
    </location>
</feature>
<dbReference type="Pfam" id="PF11467">
    <property type="entry name" value="LEDGF"/>
    <property type="match status" value="1"/>
</dbReference>
<accession>A0A8S3UUF4</accession>
<dbReference type="InterPro" id="IPR021567">
    <property type="entry name" value="LEDGF_IBD"/>
</dbReference>
<dbReference type="InterPro" id="IPR036218">
    <property type="entry name" value="HIVI-bd_sf"/>
</dbReference>
<name>A0A8S3UUF4_MYTED</name>
<dbReference type="Gene3D" id="1.20.930.10">
    <property type="entry name" value="Conserved domain common to transcription factors TFIIS, elongin A, CRSP70"/>
    <property type="match status" value="1"/>
</dbReference>
<dbReference type="Proteomes" id="UP000683360">
    <property type="component" value="Unassembled WGS sequence"/>
</dbReference>